<dbReference type="AlphaFoldDB" id="A0A9X2YSS5"/>
<comment type="caution">
    <text evidence="2">The sequence shown here is derived from an EMBL/GenBank/DDBJ whole genome shotgun (WGS) entry which is preliminary data.</text>
</comment>
<dbReference type="Pfam" id="PF01636">
    <property type="entry name" value="APH"/>
    <property type="match status" value="1"/>
</dbReference>
<reference evidence="2" key="2">
    <citation type="journal article" date="2022" name="BMC Genomics">
        <title>Comparative genome analysis of mycobacteria focusing on tRNA and non-coding RNA.</title>
        <authorList>
            <person name="Behra P.R.K."/>
            <person name="Pettersson B.M.F."/>
            <person name="Ramesh M."/>
            <person name="Das S."/>
            <person name="Dasgupta S."/>
            <person name="Kirsebom L.A."/>
        </authorList>
    </citation>
    <scope>NUCLEOTIDE SEQUENCE</scope>
    <source>
        <strain evidence="2">DSM 44838</strain>
    </source>
</reference>
<gene>
    <name evidence="2" type="ORF">H7K45_30240</name>
</gene>
<protein>
    <submittedName>
        <fullName evidence="2">Phosphotransferase family protein</fullName>
    </submittedName>
</protein>
<dbReference type="Gene3D" id="3.90.1200.10">
    <property type="match status" value="1"/>
</dbReference>
<dbReference type="InterPro" id="IPR011009">
    <property type="entry name" value="Kinase-like_dom_sf"/>
</dbReference>
<dbReference type="InterPro" id="IPR051678">
    <property type="entry name" value="AGP_Transferase"/>
</dbReference>
<evidence type="ECO:0000259" key="1">
    <source>
        <dbReference type="Pfam" id="PF01636"/>
    </source>
</evidence>
<dbReference type="PANTHER" id="PTHR21310">
    <property type="entry name" value="AMINOGLYCOSIDE PHOSPHOTRANSFERASE-RELATED-RELATED"/>
    <property type="match status" value="1"/>
</dbReference>
<dbReference type="RefSeq" id="WP_263999917.1">
    <property type="nucleotide sequence ID" value="NZ_JACKVK010000022.1"/>
</dbReference>
<evidence type="ECO:0000313" key="3">
    <source>
        <dbReference type="Proteomes" id="UP001141629"/>
    </source>
</evidence>
<feature type="domain" description="Aminoglycoside phosphotransferase" evidence="1">
    <location>
        <begin position="34"/>
        <end position="290"/>
    </location>
</feature>
<organism evidence="2 3">
    <name type="scientific">Mycobacterium yunnanensis</name>
    <dbReference type="NCBI Taxonomy" id="368477"/>
    <lineage>
        <taxon>Bacteria</taxon>
        <taxon>Bacillati</taxon>
        <taxon>Actinomycetota</taxon>
        <taxon>Actinomycetes</taxon>
        <taxon>Mycobacteriales</taxon>
        <taxon>Mycobacteriaceae</taxon>
        <taxon>Mycobacterium</taxon>
    </lineage>
</organism>
<evidence type="ECO:0000313" key="2">
    <source>
        <dbReference type="EMBL" id="MCV7424828.1"/>
    </source>
</evidence>
<dbReference type="Gene3D" id="3.30.200.20">
    <property type="entry name" value="Phosphorylase Kinase, domain 1"/>
    <property type="match status" value="1"/>
</dbReference>
<name>A0A9X2YSS5_9MYCO</name>
<reference evidence="2" key="1">
    <citation type="submission" date="2020-07" db="EMBL/GenBank/DDBJ databases">
        <authorList>
            <person name="Pettersson B.M.F."/>
            <person name="Behra P.R.K."/>
            <person name="Ramesh M."/>
            <person name="Das S."/>
            <person name="Dasgupta S."/>
            <person name="Kirsebom L.A."/>
        </authorList>
    </citation>
    <scope>NUCLEOTIDE SEQUENCE</scope>
    <source>
        <strain evidence="2">DSM 44838</strain>
    </source>
</reference>
<keyword evidence="3" id="KW-1185">Reference proteome</keyword>
<proteinExistence type="predicted"/>
<dbReference type="EMBL" id="JACKVK010000022">
    <property type="protein sequence ID" value="MCV7424828.1"/>
    <property type="molecule type" value="Genomic_DNA"/>
</dbReference>
<accession>A0A9X2YSS5</accession>
<dbReference type="PANTHER" id="PTHR21310:SF40">
    <property type="entry name" value="AMINOGLYCOSIDE PHOSPHOTRANSFERASE DOMAIN-CONTAINING PROTEIN-RELATED"/>
    <property type="match status" value="1"/>
</dbReference>
<dbReference type="CDD" id="cd05154">
    <property type="entry name" value="ACAD10_11_N-like"/>
    <property type="match status" value="1"/>
</dbReference>
<sequence>MTDMADDVPTLTDGDQRALREWVRTTGLGAQVTDVEPLTGGSQNIVVRLRVDGRPMVLRRPPQHPRPTSDKTMLREIAVLQTLAGTGVPHPAFIAGCEDLDVLGVVFYLMEGVDGFNPGNEMAQAYVDDASLRHDVGPAYAASLARLGGVPWEGSPLAALRRPGSFLGRQVPQFLGLLQSYRHDAYDPGSLAGVPELAAWLEDNRPEDGPPGVMHGDAHLNNVLLRRDRAEVAAFIDWEMCTIGEPLLDLGWLLVCWPANPNTIDAGSQLAALGGLASRAELVAAYLDAGGRHTDRLDWFKALACFKLGIVIEGTWSRYLAGQATLEAGRRLHASAVSLLDFGLRIATGDDPFV</sequence>
<dbReference type="SUPFAM" id="SSF56112">
    <property type="entry name" value="Protein kinase-like (PK-like)"/>
    <property type="match status" value="1"/>
</dbReference>
<dbReference type="Proteomes" id="UP001141629">
    <property type="component" value="Unassembled WGS sequence"/>
</dbReference>
<dbReference type="InterPro" id="IPR002575">
    <property type="entry name" value="Aminoglycoside_PTrfase"/>
</dbReference>
<dbReference type="InterPro" id="IPR041726">
    <property type="entry name" value="ACAD10_11_N"/>
</dbReference>